<dbReference type="AlphaFoldDB" id="A0A068WRU1"/>
<evidence type="ECO:0000313" key="2">
    <source>
        <dbReference type="EMBL" id="CDS22830.1"/>
    </source>
</evidence>
<dbReference type="WBParaSite" id="EgrG_002033300">
    <property type="protein sequence ID" value="EgrG_002033300"/>
    <property type="gene ID" value="EgrG_002033300"/>
</dbReference>
<dbReference type="OrthoDB" id="4062651at2759"/>
<gene>
    <name evidence="2" type="ORF">EgrG_002033300</name>
</gene>
<evidence type="ECO:0000313" key="3">
    <source>
        <dbReference type="Proteomes" id="UP000492820"/>
    </source>
</evidence>
<protein>
    <submittedName>
        <fullName evidence="4">Profilin</fullName>
    </submittedName>
</protein>
<name>A0A068WRU1_ECHGR</name>
<dbReference type="EMBL" id="LK028587">
    <property type="protein sequence ID" value="CDS22830.1"/>
    <property type="molecule type" value="Genomic_DNA"/>
</dbReference>
<accession>A0A068WRU1</accession>
<evidence type="ECO:0000313" key="4">
    <source>
        <dbReference type="WBParaSite" id="EgrG_002033300"/>
    </source>
</evidence>
<sequence length="184" mass="20526">MRMTLEKDNLIPQADPNRHDEEPTLKPPIYDAMDDCEKLINLLLGMYPFLRLRMETNSRAECQILEVSHGNACSAPMAAATYAHIKIKYTVPHNATPDVKSNNMLLADSGHLLIRSYYAARNAAFLKKADFTGTSLFVVHEVKDQVKILTNVNGWKLGILVATIKYGPATIDDCLCTGRFMAGR</sequence>
<reference evidence="2" key="2">
    <citation type="submission" date="2014-06" db="EMBL/GenBank/DDBJ databases">
        <authorList>
            <person name="Aslett M."/>
        </authorList>
    </citation>
    <scope>NUCLEOTIDE SEQUENCE</scope>
</reference>
<evidence type="ECO:0000256" key="1">
    <source>
        <dbReference type="SAM" id="MobiDB-lite"/>
    </source>
</evidence>
<reference evidence="4" key="3">
    <citation type="submission" date="2020-10" db="UniProtKB">
        <authorList>
            <consortium name="WormBaseParasite"/>
        </authorList>
    </citation>
    <scope>IDENTIFICATION</scope>
</reference>
<proteinExistence type="predicted"/>
<dbReference type="Proteomes" id="UP000492820">
    <property type="component" value="Unassembled WGS sequence"/>
</dbReference>
<organism evidence="2">
    <name type="scientific">Echinococcus granulosus</name>
    <name type="common">Hydatid tapeworm</name>
    <dbReference type="NCBI Taxonomy" id="6210"/>
    <lineage>
        <taxon>Eukaryota</taxon>
        <taxon>Metazoa</taxon>
        <taxon>Spiralia</taxon>
        <taxon>Lophotrochozoa</taxon>
        <taxon>Platyhelminthes</taxon>
        <taxon>Cestoda</taxon>
        <taxon>Eucestoda</taxon>
        <taxon>Cyclophyllidea</taxon>
        <taxon>Taeniidae</taxon>
        <taxon>Echinococcus</taxon>
        <taxon>Echinococcus granulosus group</taxon>
    </lineage>
</organism>
<feature type="region of interest" description="Disordered" evidence="1">
    <location>
        <begin position="1"/>
        <end position="26"/>
    </location>
</feature>
<reference evidence="2 3" key="1">
    <citation type="journal article" date="2013" name="Nature">
        <title>The genomes of four tapeworm species reveal adaptations to parasitism.</title>
        <authorList>
            <person name="Tsai I.J."/>
            <person name="Zarowiecki M."/>
            <person name="Holroyd N."/>
            <person name="Garciarrubio A."/>
            <person name="Sanchez-Flores A."/>
            <person name="Brooks K.L."/>
            <person name="Tracey A."/>
            <person name="Bobes R.J."/>
            <person name="Fragoso G."/>
            <person name="Sciutto E."/>
            <person name="Aslett M."/>
            <person name="Beasley H."/>
            <person name="Bennett H.M."/>
            <person name="Cai J."/>
            <person name="Camicia F."/>
            <person name="Clark R."/>
            <person name="Cucher M."/>
            <person name="De Silva N."/>
            <person name="Day T.A."/>
            <person name="Deplazes P."/>
            <person name="Estrada K."/>
            <person name="Fernandez C."/>
            <person name="Holland P.W."/>
            <person name="Hou J."/>
            <person name="Hu S."/>
            <person name="Huckvale T."/>
            <person name="Hung S.S."/>
            <person name="Kamenetzky L."/>
            <person name="Keane J.A."/>
            <person name="Kiss F."/>
            <person name="Koziol U."/>
            <person name="Lambert O."/>
            <person name="Liu K."/>
            <person name="Luo X."/>
            <person name="Luo Y."/>
            <person name="Macchiaroli N."/>
            <person name="Nichol S."/>
            <person name="Paps J."/>
            <person name="Parkinson J."/>
            <person name="Pouchkina-Stantcheva N."/>
            <person name="Riddiford N."/>
            <person name="Rosenzvit M."/>
            <person name="Salinas G."/>
            <person name="Wasmuth J.D."/>
            <person name="Zamanian M."/>
            <person name="Zheng Y."/>
            <person name="Cai X."/>
            <person name="Soberon X."/>
            <person name="Olson P.D."/>
            <person name="Laclette J.P."/>
            <person name="Brehm K."/>
            <person name="Berriman M."/>
            <person name="Garciarrubio A."/>
            <person name="Bobes R.J."/>
            <person name="Fragoso G."/>
            <person name="Sanchez-Flores A."/>
            <person name="Estrada K."/>
            <person name="Cevallos M.A."/>
            <person name="Morett E."/>
            <person name="Gonzalez V."/>
            <person name="Portillo T."/>
            <person name="Ochoa-Leyva A."/>
            <person name="Jose M.V."/>
            <person name="Sciutto E."/>
            <person name="Landa A."/>
            <person name="Jimenez L."/>
            <person name="Valdes V."/>
            <person name="Carrero J.C."/>
            <person name="Larralde C."/>
            <person name="Morales-Montor J."/>
            <person name="Limon-Lason J."/>
            <person name="Soberon X."/>
            <person name="Laclette J.P."/>
        </authorList>
    </citation>
    <scope>NUCLEOTIDE SEQUENCE [LARGE SCALE GENOMIC DNA]</scope>
</reference>